<dbReference type="EMBL" id="CAKKNE010000005">
    <property type="protein sequence ID" value="CAH0377408.1"/>
    <property type="molecule type" value="Genomic_DNA"/>
</dbReference>
<organism evidence="3 4">
    <name type="scientific">Pelagomonas calceolata</name>
    <dbReference type="NCBI Taxonomy" id="35677"/>
    <lineage>
        <taxon>Eukaryota</taxon>
        <taxon>Sar</taxon>
        <taxon>Stramenopiles</taxon>
        <taxon>Ochrophyta</taxon>
        <taxon>Pelagophyceae</taxon>
        <taxon>Pelagomonadales</taxon>
        <taxon>Pelagomonadaceae</taxon>
        <taxon>Pelagomonas</taxon>
    </lineage>
</organism>
<evidence type="ECO:0000313" key="3">
    <source>
        <dbReference type="EMBL" id="CAH0377408.1"/>
    </source>
</evidence>
<name>A0A8J2X668_9STRA</name>
<dbReference type="AlphaFoldDB" id="A0A8J2X668"/>
<dbReference type="Proteomes" id="UP000789595">
    <property type="component" value="Unassembled WGS sequence"/>
</dbReference>
<protein>
    <recommendedName>
        <fullName evidence="2">Pseudouridine synthase RsuA/RluA-like domain-containing protein</fullName>
    </recommendedName>
</protein>
<feature type="domain" description="Pseudouridine synthase RsuA/RluA-like" evidence="2">
    <location>
        <begin position="58"/>
        <end position="209"/>
    </location>
</feature>
<dbReference type="GO" id="GO:0000455">
    <property type="term" value="P:enzyme-directed rRNA pseudouridine synthesis"/>
    <property type="evidence" value="ECO:0007669"/>
    <property type="project" value="TreeGrafter"/>
</dbReference>
<dbReference type="PANTHER" id="PTHR21600">
    <property type="entry name" value="MITOCHONDRIAL RNA PSEUDOURIDINE SYNTHASE"/>
    <property type="match status" value="1"/>
</dbReference>
<sequence>MLRCCALIAAGTAEALTTLTARRRIRATARRRIALSAAKDDGATLPGATYEVLHEDDDILVVDKGAGLLFVPGRQPHKHDSLISRVRSTRGDAVGVAHRLDRDTSGICVLAKTKAALRALSIQFQDRQVNKTYVGAVAGVPAAEGVIDGAIGKILTPEGYNRVALLSEAEGGRAATTAYRVLETAEHSALLELAPRTGRAHQLRVHLASIGHPLLGDALHGGAAHERLCLHSARLAFAHPATKRPVAFASDAPFDATGGPPPR</sequence>
<accession>A0A8J2X668</accession>
<proteinExistence type="inferred from homology"/>
<keyword evidence="4" id="KW-1185">Reference proteome</keyword>
<dbReference type="Pfam" id="PF00849">
    <property type="entry name" value="PseudoU_synth_2"/>
    <property type="match status" value="1"/>
</dbReference>
<dbReference type="InterPro" id="IPR020103">
    <property type="entry name" value="PsdUridine_synth_cat_dom_sf"/>
</dbReference>
<comment type="similarity">
    <text evidence="1">Belongs to the pseudouridine synthase RluA family.</text>
</comment>
<comment type="caution">
    <text evidence="3">The sequence shown here is derived from an EMBL/GenBank/DDBJ whole genome shotgun (WGS) entry which is preliminary data.</text>
</comment>
<dbReference type="SUPFAM" id="SSF55120">
    <property type="entry name" value="Pseudouridine synthase"/>
    <property type="match status" value="1"/>
</dbReference>
<evidence type="ECO:0000256" key="1">
    <source>
        <dbReference type="ARBA" id="ARBA00010876"/>
    </source>
</evidence>
<gene>
    <name evidence="3" type="ORF">PECAL_5P19590</name>
</gene>
<dbReference type="CDD" id="cd02869">
    <property type="entry name" value="PseudoU_synth_RluA_like"/>
    <property type="match status" value="1"/>
</dbReference>
<evidence type="ECO:0000313" key="4">
    <source>
        <dbReference type="Proteomes" id="UP000789595"/>
    </source>
</evidence>
<reference evidence="3" key="1">
    <citation type="submission" date="2021-11" db="EMBL/GenBank/DDBJ databases">
        <authorList>
            <consortium name="Genoscope - CEA"/>
            <person name="William W."/>
        </authorList>
    </citation>
    <scope>NUCLEOTIDE SEQUENCE</scope>
</reference>
<dbReference type="InterPro" id="IPR050188">
    <property type="entry name" value="RluA_PseudoU_synthase"/>
</dbReference>
<dbReference type="OrthoDB" id="418349at2759"/>
<dbReference type="PANTHER" id="PTHR21600:SF87">
    <property type="entry name" value="RNA PSEUDOURIDYLATE SYNTHASE DOMAIN-CONTAINING PROTEIN 1"/>
    <property type="match status" value="1"/>
</dbReference>
<dbReference type="Gene3D" id="3.30.2350.10">
    <property type="entry name" value="Pseudouridine synthase"/>
    <property type="match status" value="1"/>
</dbReference>
<evidence type="ECO:0000259" key="2">
    <source>
        <dbReference type="Pfam" id="PF00849"/>
    </source>
</evidence>
<dbReference type="InterPro" id="IPR006145">
    <property type="entry name" value="PsdUridine_synth_RsuA/RluA"/>
</dbReference>
<dbReference type="GO" id="GO:0009982">
    <property type="term" value="F:pseudouridine synthase activity"/>
    <property type="evidence" value="ECO:0007669"/>
    <property type="project" value="InterPro"/>
</dbReference>
<dbReference type="GO" id="GO:0003723">
    <property type="term" value="F:RNA binding"/>
    <property type="evidence" value="ECO:0007669"/>
    <property type="project" value="InterPro"/>
</dbReference>